<evidence type="ECO:0000256" key="3">
    <source>
        <dbReference type="ARBA" id="ARBA00023125"/>
    </source>
</evidence>
<dbReference type="PANTHER" id="PTHR30126">
    <property type="entry name" value="HTH-TYPE TRANSCRIPTIONAL REGULATOR"/>
    <property type="match status" value="1"/>
</dbReference>
<dbReference type="InterPro" id="IPR036390">
    <property type="entry name" value="WH_DNA-bd_sf"/>
</dbReference>
<protein>
    <submittedName>
        <fullName evidence="6">HTH-type transcriptional activator IlvY</fullName>
    </submittedName>
</protein>
<proteinExistence type="inferred from homology"/>
<dbReference type="Gene3D" id="3.40.190.10">
    <property type="entry name" value="Periplasmic binding protein-like II"/>
    <property type="match status" value="2"/>
</dbReference>
<comment type="caution">
    <text evidence="6">The sequence shown here is derived from an EMBL/GenBank/DDBJ whole genome shotgun (WGS) entry which is preliminary data.</text>
</comment>
<reference evidence="6 7" key="1">
    <citation type="submission" date="2024-02" db="EMBL/GenBank/DDBJ databases">
        <title>Bacteria isolated from the canopy kelp, Nereocystis luetkeana.</title>
        <authorList>
            <person name="Pfister C.A."/>
            <person name="Younker I.T."/>
            <person name="Light S.H."/>
        </authorList>
    </citation>
    <scope>NUCLEOTIDE SEQUENCE [LARGE SCALE GENOMIC DNA]</scope>
    <source>
        <strain evidence="6 7">TI.1.05</strain>
    </source>
</reference>
<accession>A0ABU9GRU4</accession>
<evidence type="ECO:0000256" key="2">
    <source>
        <dbReference type="ARBA" id="ARBA00023015"/>
    </source>
</evidence>
<sequence length="293" mass="32810">MDIKLLQTFVHLSQSLHFSKTALAMHVSPSTLSRSIQRMEVELGANLLIRDNRSVVLTEAGLVFKEYAIQQIEQWEILKNTISKGTNELEGEINLYCSVTAAYSHLPPILERFRRNHPNVEIKLTTGDSAAAIEQITLHQVDFAITAYPDNFPSRMHFIELAEIPISIIAPTTPCLVTQQIKEERIDWKHIPFILPEHGAIRRRFDTWFRSLKAGKPQIYAKVAGNEALISMVALGCGVGIAPDVVIENSPVRDRVQHLSGIGELAAFNLGVCCYKSRLNDPLIQAFLKCVES</sequence>
<evidence type="ECO:0000313" key="7">
    <source>
        <dbReference type="Proteomes" id="UP001369082"/>
    </source>
</evidence>
<dbReference type="SUPFAM" id="SSF46785">
    <property type="entry name" value="Winged helix' DNA-binding domain"/>
    <property type="match status" value="1"/>
</dbReference>
<dbReference type="NCBIfam" id="NF008722">
    <property type="entry name" value="PRK11716.1"/>
    <property type="match status" value="1"/>
</dbReference>
<dbReference type="CDD" id="cd08430">
    <property type="entry name" value="PBP2_IlvY"/>
    <property type="match status" value="1"/>
</dbReference>
<organism evidence="6 7">
    <name type="scientific">Psychromonas aquatilis</name>
    <dbReference type="NCBI Taxonomy" id="2005072"/>
    <lineage>
        <taxon>Bacteria</taxon>
        <taxon>Pseudomonadati</taxon>
        <taxon>Pseudomonadota</taxon>
        <taxon>Gammaproteobacteria</taxon>
        <taxon>Alteromonadales</taxon>
        <taxon>Psychromonadaceae</taxon>
        <taxon>Psychromonas</taxon>
    </lineage>
</organism>
<evidence type="ECO:0000259" key="5">
    <source>
        <dbReference type="PROSITE" id="PS50931"/>
    </source>
</evidence>
<dbReference type="InterPro" id="IPR005119">
    <property type="entry name" value="LysR_subst-bd"/>
</dbReference>
<dbReference type="SUPFAM" id="SSF53850">
    <property type="entry name" value="Periplasmic binding protein-like II"/>
    <property type="match status" value="1"/>
</dbReference>
<dbReference type="EMBL" id="JBAKAZ010000039">
    <property type="protein sequence ID" value="MEL0630053.1"/>
    <property type="molecule type" value="Genomic_DNA"/>
</dbReference>
<name>A0ABU9GRU4_9GAMM</name>
<dbReference type="Pfam" id="PF03466">
    <property type="entry name" value="LysR_substrate"/>
    <property type="match status" value="1"/>
</dbReference>
<dbReference type="Gene3D" id="1.10.10.10">
    <property type="entry name" value="Winged helix-like DNA-binding domain superfamily/Winged helix DNA-binding domain"/>
    <property type="match status" value="1"/>
</dbReference>
<dbReference type="PANTHER" id="PTHR30126:SF81">
    <property type="entry name" value="HTH-TYPE TRANSCRIPTIONAL REGULATOR ILVY"/>
    <property type="match status" value="1"/>
</dbReference>
<gene>
    <name evidence="6" type="primary">ilvY</name>
    <name evidence="6" type="ORF">V6256_10605</name>
</gene>
<dbReference type="InterPro" id="IPR036388">
    <property type="entry name" value="WH-like_DNA-bd_sf"/>
</dbReference>
<keyword evidence="7" id="KW-1185">Reference proteome</keyword>
<keyword evidence="3" id="KW-0238">DNA-binding</keyword>
<dbReference type="InterPro" id="IPR037404">
    <property type="entry name" value="IlvY_PBP2"/>
</dbReference>
<evidence type="ECO:0000313" key="6">
    <source>
        <dbReference type="EMBL" id="MEL0630053.1"/>
    </source>
</evidence>
<dbReference type="Pfam" id="PF00126">
    <property type="entry name" value="HTH_1"/>
    <property type="match status" value="1"/>
</dbReference>
<dbReference type="Proteomes" id="UP001369082">
    <property type="component" value="Unassembled WGS sequence"/>
</dbReference>
<evidence type="ECO:0000256" key="4">
    <source>
        <dbReference type="ARBA" id="ARBA00023163"/>
    </source>
</evidence>
<dbReference type="RefSeq" id="WP_341598183.1">
    <property type="nucleotide sequence ID" value="NZ_JBAKAZ010000039.1"/>
</dbReference>
<dbReference type="InterPro" id="IPR000847">
    <property type="entry name" value="LysR_HTH_N"/>
</dbReference>
<keyword evidence="4" id="KW-0804">Transcription</keyword>
<comment type="similarity">
    <text evidence="1">Belongs to the LysR transcriptional regulatory family.</text>
</comment>
<feature type="domain" description="HTH lysR-type" evidence="5">
    <location>
        <begin position="1"/>
        <end position="58"/>
    </location>
</feature>
<evidence type="ECO:0000256" key="1">
    <source>
        <dbReference type="ARBA" id="ARBA00009437"/>
    </source>
</evidence>
<keyword evidence="2" id="KW-0805">Transcription regulation</keyword>
<dbReference type="PROSITE" id="PS50931">
    <property type="entry name" value="HTH_LYSR"/>
    <property type="match status" value="1"/>
</dbReference>